<dbReference type="Pfam" id="PF22783">
    <property type="entry name" value="BapA_N"/>
    <property type="match status" value="1"/>
</dbReference>
<dbReference type="EMBL" id="SGIM01000018">
    <property type="protein sequence ID" value="RZF49562.1"/>
    <property type="molecule type" value="Genomic_DNA"/>
</dbReference>
<proteinExistence type="predicted"/>
<organism evidence="3 4">
    <name type="scientific">Acinetobacter halotolerans</name>
    <dbReference type="NCBI Taxonomy" id="1752076"/>
    <lineage>
        <taxon>Bacteria</taxon>
        <taxon>Pseudomonadati</taxon>
        <taxon>Pseudomonadota</taxon>
        <taxon>Gammaproteobacteria</taxon>
        <taxon>Moraxellales</taxon>
        <taxon>Moraxellaceae</taxon>
        <taxon>Acinetobacter</taxon>
    </lineage>
</organism>
<dbReference type="RefSeq" id="WP_130163144.1">
    <property type="nucleotide sequence ID" value="NZ_SGIM01000018.1"/>
</dbReference>
<dbReference type="Proteomes" id="UP000292110">
    <property type="component" value="Unassembled WGS sequence"/>
</dbReference>
<feature type="domain" description="Biofilm-associated protein BapA-like prefix-like" evidence="2">
    <location>
        <begin position="1"/>
        <end position="126"/>
    </location>
</feature>
<feature type="non-terminal residue" evidence="3">
    <location>
        <position position="168"/>
    </location>
</feature>
<accession>A0A4Q6X635</accession>
<dbReference type="InterPro" id="IPR048051">
    <property type="entry name" value="BapA-like_prefix-like"/>
</dbReference>
<protein>
    <submittedName>
        <fullName evidence="3">BapA prefix-like domain-containing protein</fullName>
    </submittedName>
</protein>
<evidence type="ECO:0000313" key="3">
    <source>
        <dbReference type="EMBL" id="RZF49562.1"/>
    </source>
</evidence>
<evidence type="ECO:0000259" key="2">
    <source>
        <dbReference type="Pfam" id="PF22783"/>
    </source>
</evidence>
<keyword evidence="4" id="KW-1185">Reference proteome</keyword>
<sequence>MSEIRVVSKESHETLETTIKDTVSLSEASVVLIKVHKDDVVEIRQEGGNAIITLKNGEKIVIVNFFKGGNYSTDNSLVFEDDDHKLLWVQFTDSNGALLENITYSYIDKIEPLLYHDSVASPWAWLSVPLATAGILWWAHNSDDKSHSKTPIDTTAPAAPTDVAVSED</sequence>
<evidence type="ECO:0000256" key="1">
    <source>
        <dbReference type="SAM" id="MobiDB-lite"/>
    </source>
</evidence>
<reference evidence="3 4" key="1">
    <citation type="submission" date="2019-02" db="EMBL/GenBank/DDBJ databases">
        <title>The draft genome of Acinetobacter halotolerans strain JCM 31009.</title>
        <authorList>
            <person name="Qin J."/>
            <person name="Feng Y."/>
            <person name="Nemec A."/>
            <person name="Zong Z."/>
        </authorList>
    </citation>
    <scope>NUCLEOTIDE SEQUENCE [LARGE SCALE GENOMIC DNA]</scope>
    <source>
        <strain evidence="3 4">JCM 31009</strain>
    </source>
</reference>
<comment type="caution">
    <text evidence="3">The sequence shown here is derived from an EMBL/GenBank/DDBJ whole genome shotgun (WGS) entry which is preliminary data.</text>
</comment>
<evidence type="ECO:0000313" key="4">
    <source>
        <dbReference type="Proteomes" id="UP000292110"/>
    </source>
</evidence>
<feature type="region of interest" description="Disordered" evidence="1">
    <location>
        <begin position="146"/>
        <end position="168"/>
    </location>
</feature>
<dbReference type="NCBIfam" id="NF033677">
    <property type="entry name" value="biofilm_BapA_N"/>
    <property type="match status" value="1"/>
</dbReference>
<feature type="compositionally biased region" description="Low complexity" evidence="1">
    <location>
        <begin position="151"/>
        <end position="168"/>
    </location>
</feature>
<dbReference type="AlphaFoldDB" id="A0A4Q6X635"/>
<gene>
    <name evidence="3" type="ORF">EXE30_15305</name>
</gene>
<name>A0A4Q6X635_9GAMM</name>